<organism evidence="4 5">
    <name type="scientific">Heterobasidion irregulare (strain TC 32-1)</name>
    <dbReference type="NCBI Taxonomy" id="747525"/>
    <lineage>
        <taxon>Eukaryota</taxon>
        <taxon>Fungi</taxon>
        <taxon>Dikarya</taxon>
        <taxon>Basidiomycota</taxon>
        <taxon>Agaricomycotina</taxon>
        <taxon>Agaricomycetes</taxon>
        <taxon>Russulales</taxon>
        <taxon>Bondarzewiaceae</taxon>
        <taxon>Heterobasidion</taxon>
        <taxon>Heterobasidion annosum species complex</taxon>
    </lineage>
</organism>
<dbReference type="InterPro" id="IPR013087">
    <property type="entry name" value="Znf_C2H2_type"/>
</dbReference>
<evidence type="ECO:0000256" key="1">
    <source>
        <dbReference type="PROSITE-ProRule" id="PRU00042"/>
    </source>
</evidence>
<dbReference type="InterPro" id="IPR036236">
    <property type="entry name" value="Znf_C2H2_sf"/>
</dbReference>
<name>W4KHQ6_HETIT</name>
<dbReference type="KEGG" id="hir:HETIRDRAFT_450185"/>
<feature type="compositionally biased region" description="Low complexity" evidence="2">
    <location>
        <begin position="266"/>
        <end position="277"/>
    </location>
</feature>
<accession>W4KHQ6</accession>
<dbReference type="PROSITE" id="PS00028">
    <property type="entry name" value="ZINC_FINGER_C2H2_1"/>
    <property type="match status" value="1"/>
</dbReference>
<dbReference type="InParanoid" id="W4KHQ6"/>
<proteinExistence type="predicted"/>
<feature type="compositionally biased region" description="Acidic residues" evidence="2">
    <location>
        <begin position="384"/>
        <end position="401"/>
    </location>
</feature>
<protein>
    <recommendedName>
        <fullName evidence="3">C2H2-type domain-containing protein</fullName>
    </recommendedName>
</protein>
<evidence type="ECO:0000313" key="4">
    <source>
        <dbReference type="EMBL" id="ETW84835.1"/>
    </source>
</evidence>
<dbReference type="GO" id="GO:0008270">
    <property type="term" value="F:zinc ion binding"/>
    <property type="evidence" value="ECO:0007669"/>
    <property type="project" value="UniProtKB-KW"/>
</dbReference>
<dbReference type="EMBL" id="KI925456">
    <property type="protein sequence ID" value="ETW84835.1"/>
    <property type="molecule type" value="Genomic_DNA"/>
</dbReference>
<feature type="domain" description="C2H2-type" evidence="3">
    <location>
        <begin position="429"/>
        <end position="457"/>
    </location>
</feature>
<feature type="compositionally biased region" description="Basic and acidic residues" evidence="2">
    <location>
        <begin position="30"/>
        <end position="44"/>
    </location>
</feature>
<feature type="compositionally biased region" description="Low complexity" evidence="2">
    <location>
        <begin position="373"/>
        <end position="382"/>
    </location>
</feature>
<dbReference type="RefSeq" id="XP_009544463.1">
    <property type="nucleotide sequence ID" value="XM_009546168.1"/>
</dbReference>
<evidence type="ECO:0000256" key="2">
    <source>
        <dbReference type="SAM" id="MobiDB-lite"/>
    </source>
</evidence>
<dbReference type="Gene3D" id="3.30.160.60">
    <property type="entry name" value="Classic Zinc Finger"/>
    <property type="match status" value="1"/>
</dbReference>
<feature type="region of interest" description="Disordered" evidence="2">
    <location>
        <begin position="1"/>
        <end position="44"/>
    </location>
</feature>
<keyword evidence="1" id="KW-0863">Zinc-finger</keyword>
<keyword evidence="1" id="KW-0862">Zinc</keyword>
<gene>
    <name evidence="4" type="ORF">HETIRDRAFT_450185</name>
</gene>
<dbReference type="PROSITE" id="PS50157">
    <property type="entry name" value="ZINC_FINGER_C2H2_2"/>
    <property type="match status" value="1"/>
</dbReference>
<evidence type="ECO:0000313" key="5">
    <source>
        <dbReference type="Proteomes" id="UP000030671"/>
    </source>
</evidence>
<dbReference type="AlphaFoldDB" id="W4KHQ6"/>
<reference evidence="4 5" key="1">
    <citation type="journal article" date="2012" name="New Phytol.">
        <title>Insight into trade-off between wood decay and parasitism from the genome of a fungal forest pathogen.</title>
        <authorList>
            <person name="Olson A."/>
            <person name="Aerts A."/>
            <person name="Asiegbu F."/>
            <person name="Belbahri L."/>
            <person name="Bouzid O."/>
            <person name="Broberg A."/>
            <person name="Canback B."/>
            <person name="Coutinho P.M."/>
            <person name="Cullen D."/>
            <person name="Dalman K."/>
            <person name="Deflorio G."/>
            <person name="van Diepen L.T."/>
            <person name="Dunand C."/>
            <person name="Duplessis S."/>
            <person name="Durling M."/>
            <person name="Gonthier P."/>
            <person name="Grimwood J."/>
            <person name="Fossdal C.G."/>
            <person name="Hansson D."/>
            <person name="Henrissat B."/>
            <person name="Hietala A."/>
            <person name="Himmelstrand K."/>
            <person name="Hoffmeister D."/>
            <person name="Hogberg N."/>
            <person name="James T.Y."/>
            <person name="Karlsson M."/>
            <person name="Kohler A."/>
            <person name="Kues U."/>
            <person name="Lee Y.H."/>
            <person name="Lin Y.C."/>
            <person name="Lind M."/>
            <person name="Lindquist E."/>
            <person name="Lombard V."/>
            <person name="Lucas S."/>
            <person name="Lunden K."/>
            <person name="Morin E."/>
            <person name="Murat C."/>
            <person name="Park J."/>
            <person name="Raffaello T."/>
            <person name="Rouze P."/>
            <person name="Salamov A."/>
            <person name="Schmutz J."/>
            <person name="Solheim H."/>
            <person name="Stahlberg J."/>
            <person name="Velez H."/>
            <person name="de Vries R.P."/>
            <person name="Wiebenga A."/>
            <person name="Woodward S."/>
            <person name="Yakovlev I."/>
            <person name="Garbelotto M."/>
            <person name="Martin F."/>
            <person name="Grigoriev I.V."/>
            <person name="Stenlid J."/>
        </authorList>
    </citation>
    <scope>NUCLEOTIDE SEQUENCE [LARGE SCALE GENOMIC DNA]</scope>
    <source>
        <strain evidence="4 5">TC 32-1</strain>
    </source>
</reference>
<feature type="region of interest" description="Disordered" evidence="2">
    <location>
        <begin position="110"/>
        <end position="156"/>
    </location>
</feature>
<dbReference type="HOGENOM" id="CLU_589324_0_0_1"/>
<feature type="region of interest" description="Disordered" evidence="2">
    <location>
        <begin position="239"/>
        <end position="285"/>
    </location>
</feature>
<keyword evidence="1" id="KW-0479">Metal-binding</keyword>
<evidence type="ECO:0000259" key="3">
    <source>
        <dbReference type="PROSITE" id="PS50157"/>
    </source>
</evidence>
<dbReference type="Proteomes" id="UP000030671">
    <property type="component" value="Unassembled WGS sequence"/>
</dbReference>
<feature type="region of interest" description="Disordered" evidence="2">
    <location>
        <begin position="365"/>
        <end position="409"/>
    </location>
</feature>
<dbReference type="GeneID" id="20676010"/>
<sequence>MSRHGSGWPSWTQEELSTPGAGPSGSRFNNAERELSEDSRDAHVARSRRGFHVLKNMTGYTQSDAGLHFPAVFSHPVPSFAAPPFPFPAPIPFSLPTWASTSNPVLAPHRLSPHALSSTPAPVREIPTGPVSPALEESPSPATPAAPPTTAAPASSTAPITLVAPAPITLVAPAPDAVSAPAPALDAISMACIIPTDAQRSTYSALEGAVRPFTGPWAAMARTIAAARLNPQWDPSVWRRETRKREADAEEAPSPKRARMEEDLEGATAGANAVGGTRESEGEEGEMMEMEIGTGAVSEGSGGTWSSESGFRPIAPMSAPGLVGAAGGLHPRLVAVPQVDGSALYQHNDISTTSTHRVDNPAGEFVVEPVPLPSGGPSTSPSADDQEEAREPIEDGDDEDQLGLGDETTLSQREAAVVIDENIYGADIMRCIPCNKTFRRKYDRRRHIVTVHYLGKFPCDWCDMYFYTRRDGITRHKKGNCPARDFEDRHTNPWRWFTAWAEVGHGRIEEAEEAELKSSHTTVLGSPPISNLADCSRLEQDKPVVVM</sequence>
<keyword evidence="5" id="KW-1185">Reference proteome</keyword>
<dbReference type="SUPFAM" id="SSF57667">
    <property type="entry name" value="beta-beta-alpha zinc fingers"/>
    <property type="match status" value="1"/>
</dbReference>